<dbReference type="AlphaFoldDB" id="A0A370F7C7"/>
<evidence type="ECO:0000259" key="5">
    <source>
        <dbReference type="Pfam" id="PF04717"/>
    </source>
</evidence>
<dbReference type="InterPro" id="IPR017847">
    <property type="entry name" value="T6SS_RhsGE_Vgr_subset"/>
</dbReference>
<feature type="compositionally biased region" description="Basic and acidic residues" evidence="4">
    <location>
        <begin position="256"/>
        <end position="277"/>
    </location>
</feature>
<feature type="region of interest" description="Disordered" evidence="4">
    <location>
        <begin position="571"/>
        <end position="594"/>
    </location>
</feature>
<dbReference type="InterPro" id="IPR018769">
    <property type="entry name" value="VgrG2_DUF2345"/>
</dbReference>
<dbReference type="NCBIfam" id="TIGR01646">
    <property type="entry name" value="vgr_GE"/>
    <property type="match status" value="1"/>
</dbReference>
<dbReference type="Gene3D" id="3.55.50.10">
    <property type="entry name" value="Baseplate protein-like domains"/>
    <property type="match status" value="1"/>
</dbReference>
<evidence type="ECO:0000256" key="4">
    <source>
        <dbReference type="SAM" id="MobiDB-lite"/>
    </source>
</evidence>
<dbReference type="PANTHER" id="PTHR32305">
    <property type="match status" value="1"/>
</dbReference>
<evidence type="ECO:0000256" key="3">
    <source>
        <dbReference type="ARBA" id="ARBA00022525"/>
    </source>
</evidence>
<dbReference type="InterPro" id="IPR006533">
    <property type="entry name" value="T6SS_Vgr_RhsGE"/>
</dbReference>
<dbReference type="InterPro" id="IPR037026">
    <property type="entry name" value="Vgr_OB-fold_dom_sf"/>
</dbReference>
<comment type="subcellular location">
    <subcellularLocation>
        <location evidence="1">Secreted</location>
    </subcellularLocation>
</comment>
<dbReference type="RefSeq" id="WP_114804903.1">
    <property type="nucleotide sequence ID" value="NZ_QQAV01000017.1"/>
</dbReference>
<keyword evidence="3" id="KW-0964">Secreted</keyword>
<dbReference type="EMBL" id="QQAV01000017">
    <property type="protein sequence ID" value="RDI17357.1"/>
    <property type="molecule type" value="Genomic_DNA"/>
</dbReference>
<evidence type="ECO:0000313" key="9">
    <source>
        <dbReference type="Proteomes" id="UP000255265"/>
    </source>
</evidence>
<accession>A0A370F7C7</accession>
<proteinExistence type="inferred from homology"/>
<dbReference type="InterPro" id="IPR006531">
    <property type="entry name" value="Gp5/Vgr_OB"/>
</dbReference>
<dbReference type="Pfam" id="PF13296">
    <property type="entry name" value="T6SS_Vgr"/>
    <property type="match status" value="1"/>
</dbReference>
<dbReference type="PANTHER" id="PTHR32305:SF15">
    <property type="entry name" value="PROTEIN RHSA-RELATED"/>
    <property type="match status" value="1"/>
</dbReference>
<evidence type="ECO:0000259" key="6">
    <source>
        <dbReference type="Pfam" id="PF10106"/>
    </source>
</evidence>
<name>A0A370F7C7_9BURK</name>
<dbReference type="Proteomes" id="UP000255265">
    <property type="component" value="Unassembled WGS sequence"/>
</dbReference>
<dbReference type="SUPFAM" id="SSF69279">
    <property type="entry name" value="Phage tail proteins"/>
    <property type="match status" value="2"/>
</dbReference>
<dbReference type="Pfam" id="PF04717">
    <property type="entry name" value="Phage_base_V"/>
    <property type="match status" value="1"/>
</dbReference>
<feature type="domain" description="Putative type VI secretion system Rhs element associated Vgr" evidence="7">
    <location>
        <begin position="536"/>
        <end position="640"/>
    </location>
</feature>
<sequence>MLKSRTLRVTSDAIPQHLGAPALEPVRLSGNEGLNHLFAYELLLKTPEGLNLGAVGASDFDLDAFIGREISCQIDLDGAGEFIAAQVGASTHRIGAGTREINALITDAQLWGEEGRHLQYRFTLRPWLHLASLSSDCKIYQNKTVVDILEELLGDYAFPVEWRLIEQYPLRDYQTQFNESDLQFFERLCQEWGINYFFEHSEGKHRLVLIDNLGGHRRNPSAAYQQVEYHAPGWKIDAEYIHAFVPHNQLTPGRYSTRDYDYTRPRADLSTSRRDPRPTGQADGEIYQWQASVGGSHYAQPRAGAAGANDPQSEGGQLALLRMQALRTRGSRARATGNLRGMVPGHTFALRKHPRQRANTEYLVLDSDFVIEDVAQESQGVGALADRRQAWRVSVAFTAHPMNEPLRPDITHAKPHTHGPQTALVVGPEGQNLWTDELGRIKVQFPWDRLGQKNQHSSCWVRVSSDWAGNQLGAMHVPRIGQEVIIDFIGGDPDLPICTGRVFNQLNLPPWRLPEQQALSGFRSRELVDGGGNSAAGRSNHLILDDSVGHIQAQLKSDHQHSSLSLGDITRIEDNGGRKEPRGEGFELHTEGHGVHRAGSGMLITTEPRARAAGHAKHMPETVERLATAQQQHEQLAKAAQQATAQDGDADQTDVSQVLKAQNDVIQGSGAKDQKFPELQEPHLVLASPAGIESTTSRSTHIASGEHTALTSGKHLSLSTAANLLASARDAIRLFAFNAGMRFVAAMGDIDLKALKNSIHIMAKLNIELIGNKISITAQEEVLINGGTSYTRWNSSGIENGTKGRWVEHAATHSFTGPASLPVPEMQFPEPKLNTVCKECLLRALAAGSAFARS</sequence>
<dbReference type="Gene3D" id="2.40.50.230">
    <property type="entry name" value="Gp5 N-terminal domain"/>
    <property type="match status" value="1"/>
</dbReference>
<evidence type="ECO:0000259" key="7">
    <source>
        <dbReference type="Pfam" id="PF13296"/>
    </source>
</evidence>
<protein>
    <submittedName>
        <fullName evidence="8">Type VI secretion system secreted protein VgrG</fullName>
    </submittedName>
</protein>
<feature type="domain" description="DUF2345" evidence="6">
    <location>
        <begin position="672"/>
        <end position="819"/>
    </location>
</feature>
<dbReference type="Gene3D" id="4.10.220.110">
    <property type="match status" value="1"/>
</dbReference>
<dbReference type="Gene3D" id="2.30.110.50">
    <property type="match status" value="1"/>
</dbReference>
<comment type="caution">
    <text evidence="8">The sequence shown here is derived from an EMBL/GenBank/DDBJ whole genome shotgun (WGS) entry which is preliminary data.</text>
</comment>
<dbReference type="OrthoDB" id="1907165at2"/>
<dbReference type="NCBIfam" id="TIGR03361">
    <property type="entry name" value="VI_Rhs_Vgr"/>
    <property type="match status" value="1"/>
</dbReference>
<dbReference type="SUPFAM" id="SSF69349">
    <property type="entry name" value="Phage fibre proteins"/>
    <property type="match status" value="1"/>
</dbReference>
<dbReference type="SUPFAM" id="SSF69255">
    <property type="entry name" value="gp5 N-terminal domain-like"/>
    <property type="match status" value="1"/>
</dbReference>
<dbReference type="InterPro" id="IPR050708">
    <property type="entry name" value="T6SS_VgrG/RHS"/>
</dbReference>
<comment type="similarity">
    <text evidence="2">Belongs to the VgrG protein family.</text>
</comment>
<dbReference type="GO" id="GO:0005576">
    <property type="term" value="C:extracellular region"/>
    <property type="evidence" value="ECO:0007669"/>
    <property type="project" value="UniProtKB-SubCell"/>
</dbReference>
<evidence type="ECO:0000256" key="1">
    <source>
        <dbReference type="ARBA" id="ARBA00004613"/>
    </source>
</evidence>
<dbReference type="Pfam" id="PF05954">
    <property type="entry name" value="Phage_GPD"/>
    <property type="match status" value="1"/>
</dbReference>
<feature type="domain" description="Gp5/Type VI secretion system Vgr protein OB-fold" evidence="5">
    <location>
        <begin position="435"/>
        <end position="503"/>
    </location>
</feature>
<gene>
    <name evidence="8" type="ORF">DFR41_11783</name>
</gene>
<organism evidence="8 9">
    <name type="scientific">Pseudacidovorax intermedius</name>
    <dbReference type="NCBI Taxonomy" id="433924"/>
    <lineage>
        <taxon>Bacteria</taxon>
        <taxon>Pseudomonadati</taxon>
        <taxon>Pseudomonadota</taxon>
        <taxon>Betaproteobacteria</taxon>
        <taxon>Burkholderiales</taxon>
        <taxon>Comamonadaceae</taxon>
        <taxon>Pseudacidovorax</taxon>
    </lineage>
</organism>
<evidence type="ECO:0000313" key="8">
    <source>
        <dbReference type="EMBL" id="RDI17357.1"/>
    </source>
</evidence>
<dbReference type="InterPro" id="IPR028244">
    <property type="entry name" value="T6SS_Rhs_Vgr_dom"/>
</dbReference>
<reference evidence="8 9" key="1">
    <citation type="submission" date="2018-07" db="EMBL/GenBank/DDBJ databases">
        <title>Genomic Encyclopedia of Type Strains, Phase IV (KMG-IV): sequencing the most valuable type-strain genomes for metagenomic binning, comparative biology and taxonomic classification.</title>
        <authorList>
            <person name="Goeker M."/>
        </authorList>
    </citation>
    <scope>NUCLEOTIDE SEQUENCE [LARGE SCALE GENOMIC DNA]</scope>
    <source>
        <strain evidence="8 9">DSM 21352</strain>
    </source>
</reference>
<feature type="region of interest" description="Disordered" evidence="4">
    <location>
        <begin position="255"/>
        <end position="282"/>
    </location>
</feature>
<dbReference type="Pfam" id="PF10106">
    <property type="entry name" value="DUF2345"/>
    <property type="match status" value="1"/>
</dbReference>
<keyword evidence="9" id="KW-1185">Reference proteome</keyword>
<evidence type="ECO:0000256" key="2">
    <source>
        <dbReference type="ARBA" id="ARBA00005558"/>
    </source>
</evidence>